<evidence type="ECO:0000313" key="1">
    <source>
        <dbReference type="EMBL" id="SVC43312.1"/>
    </source>
</evidence>
<dbReference type="Pfam" id="PF23802">
    <property type="entry name" value="DUF7178"/>
    <property type="match status" value="1"/>
</dbReference>
<dbReference type="AlphaFoldDB" id="A0A382M7G5"/>
<proteinExistence type="predicted"/>
<organism evidence="1">
    <name type="scientific">marine metagenome</name>
    <dbReference type="NCBI Taxonomy" id="408172"/>
    <lineage>
        <taxon>unclassified sequences</taxon>
        <taxon>metagenomes</taxon>
        <taxon>ecological metagenomes</taxon>
    </lineage>
</organism>
<feature type="non-terminal residue" evidence="1">
    <location>
        <position position="219"/>
    </location>
</feature>
<protein>
    <submittedName>
        <fullName evidence="1">Uncharacterized protein</fullName>
    </submittedName>
</protein>
<name>A0A382M7G5_9ZZZZ</name>
<gene>
    <name evidence="1" type="ORF">METZ01_LOCUS296166</name>
</gene>
<dbReference type="InterPro" id="IPR055602">
    <property type="entry name" value="DUF7178"/>
</dbReference>
<dbReference type="EMBL" id="UINC01090941">
    <property type="protein sequence ID" value="SVC43312.1"/>
    <property type="molecule type" value="Genomic_DNA"/>
</dbReference>
<sequence>MDKSPLRVVRGVEGLVRPPGWHGATEDNKYGVLFYGGWPRDSAPSAVRGLATRQFNTMVTNVETILGQSTAQEVRAGREWYPSGQDHSRRMGKLAGHRIDSDATDVGAGVIAALSPSVEWDLNLINAHSMATTGRTFEPYGKVQTDKASDILRGANPEDTVITGGSEGPNPRNKSYHFYRNLKDPSDPAWVTVDRHAHDAATGSVITGGERGLSAIGRY</sequence>
<reference evidence="1" key="1">
    <citation type="submission" date="2018-05" db="EMBL/GenBank/DDBJ databases">
        <authorList>
            <person name="Lanie J.A."/>
            <person name="Ng W.-L."/>
            <person name="Kazmierczak K.M."/>
            <person name="Andrzejewski T.M."/>
            <person name="Davidsen T.M."/>
            <person name="Wayne K.J."/>
            <person name="Tettelin H."/>
            <person name="Glass J.I."/>
            <person name="Rusch D."/>
            <person name="Podicherti R."/>
            <person name="Tsui H.-C.T."/>
            <person name="Winkler M.E."/>
        </authorList>
    </citation>
    <scope>NUCLEOTIDE SEQUENCE</scope>
</reference>
<accession>A0A382M7G5</accession>